<keyword evidence="2" id="KW-1133">Transmembrane helix</keyword>
<dbReference type="AlphaFoldDB" id="A0A9Q0S1Y9"/>
<proteinExistence type="predicted"/>
<reference evidence="3" key="1">
    <citation type="submission" date="2022-07" db="EMBL/GenBank/DDBJ databases">
        <authorList>
            <person name="Trinca V."/>
            <person name="Uliana J.V.C."/>
            <person name="Torres T.T."/>
            <person name="Ward R.J."/>
            <person name="Monesi N."/>
        </authorList>
    </citation>
    <scope>NUCLEOTIDE SEQUENCE</scope>
    <source>
        <strain evidence="3">HSMRA1968</strain>
        <tissue evidence="3">Whole embryos</tissue>
    </source>
</reference>
<feature type="transmembrane region" description="Helical" evidence="2">
    <location>
        <begin position="65"/>
        <end position="87"/>
    </location>
</feature>
<evidence type="ECO:0000256" key="2">
    <source>
        <dbReference type="SAM" id="Phobius"/>
    </source>
</evidence>
<evidence type="ECO:0000256" key="1">
    <source>
        <dbReference type="SAM" id="MobiDB-lite"/>
    </source>
</evidence>
<evidence type="ECO:0000313" key="4">
    <source>
        <dbReference type="Proteomes" id="UP001151699"/>
    </source>
</evidence>
<feature type="transmembrane region" description="Helical" evidence="2">
    <location>
        <begin position="28"/>
        <end position="53"/>
    </location>
</feature>
<evidence type="ECO:0000313" key="3">
    <source>
        <dbReference type="EMBL" id="KAJ6641564.1"/>
    </source>
</evidence>
<protein>
    <submittedName>
        <fullName evidence="3">Uncharacterized protein</fullName>
    </submittedName>
</protein>
<feature type="region of interest" description="Disordered" evidence="1">
    <location>
        <begin position="172"/>
        <end position="206"/>
    </location>
</feature>
<dbReference type="OrthoDB" id="6339047at2759"/>
<organism evidence="3 4">
    <name type="scientific">Pseudolycoriella hygida</name>
    <dbReference type="NCBI Taxonomy" id="35572"/>
    <lineage>
        <taxon>Eukaryota</taxon>
        <taxon>Metazoa</taxon>
        <taxon>Ecdysozoa</taxon>
        <taxon>Arthropoda</taxon>
        <taxon>Hexapoda</taxon>
        <taxon>Insecta</taxon>
        <taxon>Pterygota</taxon>
        <taxon>Neoptera</taxon>
        <taxon>Endopterygota</taxon>
        <taxon>Diptera</taxon>
        <taxon>Nematocera</taxon>
        <taxon>Sciaroidea</taxon>
        <taxon>Sciaridae</taxon>
        <taxon>Pseudolycoriella</taxon>
    </lineage>
</organism>
<sequence>LPEKRSEKSSSGCVDAHGLFEFISKPNLFILSCIAAAFSLISYLVAFSCEISWILEAHGDLPTTAYLLCSGYFTLFVASTILIHGLATGLSWGLFSWSVVIGCLAIPELCLVMIITTQFWGLQSTHGLTELIGYIIRLIINCAALLCVIPTGLRWRRERQVLNQLEGLASRLQLSTPPPTSPDTSQIGQFNRKKSGSRLSKRSRRGSGVENGAYIVHENELPFGYSYGVHGSQNEFNASIFGLDPSSHIDPYAQQQTQPFNTKRTQSLLDLRTALPPKEYLYQHNFHDHIDRRLNHNQNFTSNNRQYSSSKLDKNSDPIYYTISMDGKSSKLGRNCVSLQNLDELTCKNDLSSYGNNLLQNYNARRYAPGVNQFNPYISRMSKQSLGNESDDYRKYRDVAL</sequence>
<keyword evidence="2" id="KW-0472">Membrane</keyword>
<keyword evidence="2" id="KW-0812">Transmembrane</keyword>
<comment type="caution">
    <text evidence="3">The sequence shown here is derived from an EMBL/GenBank/DDBJ whole genome shotgun (WGS) entry which is preliminary data.</text>
</comment>
<feature type="non-terminal residue" evidence="3">
    <location>
        <position position="1"/>
    </location>
</feature>
<gene>
    <name evidence="3" type="ORF">Bhyg_06504</name>
</gene>
<dbReference type="Proteomes" id="UP001151699">
    <property type="component" value="Chromosome B"/>
</dbReference>
<feature type="non-terminal residue" evidence="3">
    <location>
        <position position="401"/>
    </location>
</feature>
<accession>A0A9Q0S1Y9</accession>
<keyword evidence="4" id="KW-1185">Reference proteome</keyword>
<feature type="transmembrane region" description="Helical" evidence="2">
    <location>
        <begin position="132"/>
        <end position="153"/>
    </location>
</feature>
<name>A0A9Q0S1Y9_9DIPT</name>
<feature type="compositionally biased region" description="Basic residues" evidence="1">
    <location>
        <begin position="191"/>
        <end position="205"/>
    </location>
</feature>
<feature type="transmembrane region" description="Helical" evidence="2">
    <location>
        <begin position="94"/>
        <end position="120"/>
    </location>
</feature>
<dbReference type="EMBL" id="WJQU01000002">
    <property type="protein sequence ID" value="KAJ6641564.1"/>
    <property type="molecule type" value="Genomic_DNA"/>
</dbReference>